<evidence type="ECO:0000313" key="2">
    <source>
        <dbReference type="EMBL" id="PPJ28750.1"/>
    </source>
</evidence>
<dbReference type="EMBL" id="PSZC01000052">
    <property type="protein sequence ID" value="PPJ28750.1"/>
    <property type="molecule type" value="Genomic_DNA"/>
</dbReference>
<dbReference type="InterPro" id="IPR001584">
    <property type="entry name" value="Integrase_cat-core"/>
</dbReference>
<dbReference type="GO" id="GO:0003676">
    <property type="term" value="F:nucleic acid binding"/>
    <property type="evidence" value="ECO:0007669"/>
    <property type="project" value="InterPro"/>
</dbReference>
<reference evidence="2 3" key="1">
    <citation type="submission" date="2018-02" db="EMBL/GenBank/DDBJ databases">
        <title>8 Nocardia nova and 1 Nocardia cyriacigeorgica strain used for evolution to TMP-SMX.</title>
        <authorList>
            <person name="Mehta H."/>
            <person name="Weng J."/>
            <person name="Shamoo Y."/>
        </authorList>
    </citation>
    <scope>NUCLEOTIDE SEQUENCE [LARGE SCALE GENOMIC DNA]</scope>
    <source>
        <strain evidence="2 3">MDA3139</strain>
    </source>
</reference>
<dbReference type="InterPro" id="IPR036397">
    <property type="entry name" value="RNaseH_sf"/>
</dbReference>
<evidence type="ECO:0000259" key="1">
    <source>
        <dbReference type="PROSITE" id="PS50994"/>
    </source>
</evidence>
<proteinExistence type="predicted"/>
<dbReference type="OrthoDB" id="52928at2"/>
<dbReference type="AlphaFoldDB" id="A0A2S6A7M9"/>
<accession>A0A2S6A7M9</accession>
<dbReference type="Gene3D" id="3.30.420.10">
    <property type="entry name" value="Ribonuclease H-like superfamily/Ribonuclease H"/>
    <property type="match status" value="1"/>
</dbReference>
<gene>
    <name evidence="2" type="ORF">C5E45_34365</name>
</gene>
<dbReference type="PANTHER" id="PTHR46889:SF4">
    <property type="entry name" value="TRANSPOSASE INSO FOR INSERTION SEQUENCE ELEMENT IS911B-RELATED"/>
    <property type="match status" value="1"/>
</dbReference>
<comment type="caution">
    <text evidence="2">The sequence shown here is derived from an EMBL/GenBank/DDBJ whole genome shotgun (WGS) entry which is preliminary data.</text>
</comment>
<organism evidence="2 3">
    <name type="scientific">Nocardia nova</name>
    <dbReference type="NCBI Taxonomy" id="37330"/>
    <lineage>
        <taxon>Bacteria</taxon>
        <taxon>Bacillati</taxon>
        <taxon>Actinomycetota</taxon>
        <taxon>Actinomycetes</taxon>
        <taxon>Mycobacteriales</taxon>
        <taxon>Nocardiaceae</taxon>
        <taxon>Nocardia</taxon>
    </lineage>
</organism>
<dbReference type="SUPFAM" id="SSF53098">
    <property type="entry name" value="Ribonuclease H-like"/>
    <property type="match status" value="1"/>
</dbReference>
<dbReference type="Proteomes" id="UP000239874">
    <property type="component" value="Unassembled WGS sequence"/>
</dbReference>
<dbReference type="InterPro" id="IPR012337">
    <property type="entry name" value="RNaseH-like_sf"/>
</dbReference>
<protein>
    <submittedName>
        <fullName evidence="2">IS3 family transposase</fullName>
    </submittedName>
</protein>
<dbReference type="RefSeq" id="WP_104379350.1">
    <property type="nucleotide sequence ID" value="NZ_PSZC01000052.1"/>
</dbReference>
<dbReference type="InterPro" id="IPR050900">
    <property type="entry name" value="Transposase_IS3/IS150/IS904"/>
</dbReference>
<feature type="domain" description="Integrase catalytic" evidence="1">
    <location>
        <begin position="122"/>
        <end position="286"/>
    </location>
</feature>
<evidence type="ECO:0000313" key="3">
    <source>
        <dbReference type="Proteomes" id="UP000239874"/>
    </source>
</evidence>
<dbReference type="PROSITE" id="PS50994">
    <property type="entry name" value="INTEGRASE"/>
    <property type="match status" value="1"/>
</dbReference>
<dbReference type="PANTHER" id="PTHR46889">
    <property type="entry name" value="TRANSPOSASE INSF FOR INSERTION SEQUENCE IS3B-RELATED"/>
    <property type="match status" value="1"/>
</dbReference>
<dbReference type="GO" id="GO:0015074">
    <property type="term" value="P:DNA integration"/>
    <property type="evidence" value="ECO:0007669"/>
    <property type="project" value="InterPro"/>
</dbReference>
<dbReference type="Pfam" id="PF00665">
    <property type="entry name" value="rve"/>
    <property type="match status" value="1"/>
</dbReference>
<sequence>MIDAAALELEPVTGTRAACRLTGKSRATLHQHRNPKPPTLGARRPVVHPAALSAAKRAEVLAELRSDRFVDKSPAQVWAILLDEGTYLCSISTMYRLLRGHGEVRERRRQATHPPRTKPELVATGPNQVWSWDATKLKGPFKGVYYTLLVMLDIFSRKAIHWRVVPGESQWIAKQFQLDSIIANDGIMPDYIHADNGGPMTSKPVAELLVDLHITRSHSRPRVSNDNPYSEANFKTLKYCPAFPERFASIREADRFCRAFFTYYNDHHRHSGIGLHTPATVHDGTATAIRAERGEVLAAAYAANPTRFRRPPTPPKLPTAAWINEPPKENINTEFVA</sequence>
<name>A0A2S6A7M9_9NOCA</name>